<keyword evidence="1" id="KW-0472">Membrane</keyword>
<feature type="transmembrane region" description="Helical" evidence="1">
    <location>
        <begin position="94"/>
        <end position="115"/>
    </location>
</feature>
<comment type="caution">
    <text evidence="2">The sequence shown here is derived from an EMBL/GenBank/DDBJ whole genome shotgun (WGS) entry which is preliminary data.</text>
</comment>
<evidence type="ECO:0000313" key="3">
    <source>
        <dbReference type="Proteomes" id="UP001196661"/>
    </source>
</evidence>
<accession>A0ABS5Y6H1</accession>
<feature type="transmembrane region" description="Helical" evidence="1">
    <location>
        <begin position="60"/>
        <end position="82"/>
    </location>
</feature>
<evidence type="ECO:0000256" key="1">
    <source>
        <dbReference type="SAM" id="Phobius"/>
    </source>
</evidence>
<gene>
    <name evidence="2" type="ORF">IXB28_14675</name>
</gene>
<sequence length="152" mass="17154">MNNSNLESSFPTQAFLKTLVANTIWINISEVFRYFAFVMPMMRNTFPRIENVAPMNAGVFAIWGLWDTILVIATTGFIWLFLERFGYGKRNAILAAVLFWMAVFVILWLGLFNMNLATPEILAVALPLALVEIMVAAIIVDWGMKPTTTKDA</sequence>
<feature type="transmembrane region" description="Helical" evidence="1">
    <location>
        <begin position="121"/>
        <end position="140"/>
    </location>
</feature>
<organism evidence="2 3">
    <name type="scientific">Leptothoe kymatousa TAU-MAC 1615</name>
    <dbReference type="NCBI Taxonomy" id="2364775"/>
    <lineage>
        <taxon>Bacteria</taxon>
        <taxon>Bacillati</taxon>
        <taxon>Cyanobacteriota</taxon>
        <taxon>Cyanophyceae</taxon>
        <taxon>Nodosilineales</taxon>
        <taxon>Cymatolegaceae</taxon>
        <taxon>Leptothoe</taxon>
        <taxon>Leptothoe kymatousa</taxon>
    </lineage>
</organism>
<name>A0ABS5Y6H1_9CYAN</name>
<dbReference type="Proteomes" id="UP001196661">
    <property type="component" value="Unassembled WGS sequence"/>
</dbReference>
<reference evidence="2 3" key="1">
    <citation type="journal article" date="2021" name="Mar. Drugs">
        <title>Genome Reduction and Secondary Metabolism of the Marine Sponge-Associated Cyanobacterium Leptothoe.</title>
        <authorList>
            <person name="Konstantinou D."/>
            <person name="Popin R.V."/>
            <person name="Fewer D.P."/>
            <person name="Sivonen K."/>
            <person name="Gkelis S."/>
        </authorList>
    </citation>
    <scope>NUCLEOTIDE SEQUENCE [LARGE SCALE GENOMIC DNA]</scope>
    <source>
        <strain evidence="2 3">TAU-MAC 1615</strain>
    </source>
</reference>
<proteinExistence type="predicted"/>
<keyword evidence="3" id="KW-1185">Reference proteome</keyword>
<keyword evidence="1" id="KW-1133">Transmembrane helix</keyword>
<dbReference type="EMBL" id="JADOER010000013">
    <property type="protein sequence ID" value="MBT9313455.1"/>
    <property type="molecule type" value="Genomic_DNA"/>
</dbReference>
<dbReference type="RefSeq" id="WP_215619347.1">
    <property type="nucleotide sequence ID" value="NZ_JADOER010000013.1"/>
</dbReference>
<keyword evidence="1" id="KW-0812">Transmembrane</keyword>
<protein>
    <submittedName>
        <fullName evidence="2">Uncharacterized protein</fullName>
    </submittedName>
</protein>
<evidence type="ECO:0000313" key="2">
    <source>
        <dbReference type="EMBL" id="MBT9313455.1"/>
    </source>
</evidence>